<evidence type="ECO:0000256" key="7">
    <source>
        <dbReference type="ARBA" id="ARBA00022723"/>
    </source>
</evidence>
<keyword evidence="9" id="KW-0378">Hydrolase</keyword>
<name>A0AAW2HNZ4_9NEOP</name>
<dbReference type="GO" id="GO:0008237">
    <property type="term" value="F:metallopeptidase activity"/>
    <property type="evidence" value="ECO:0007669"/>
    <property type="project" value="UniProtKB-KW"/>
</dbReference>
<dbReference type="PANTHER" id="PTHR11533">
    <property type="entry name" value="PROTEASE M1 ZINC METALLOPROTEASE"/>
    <property type="match status" value="1"/>
</dbReference>
<dbReference type="PRINTS" id="PR00756">
    <property type="entry name" value="ALADIPTASE"/>
</dbReference>
<dbReference type="InterPro" id="IPR027268">
    <property type="entry name" value="Peptidase_M4/M1_CTD_sf"/>
</dbReference>
<feature type="domain" description="Peptidase M1 membrane alanine aminopeptidase" evidence="15">
    <location>
        <begin position="77"/>
        <end position="282"/>
    </location>
</feature>
<dbReference type="SUPFAM" id="SSF55486">
    <property type="entry name" value="Metalloproteases ('zincins'), catalytic domain"/>
    <property type="match status" value="1"/>
</dbReference>
<keyword evidence="13" id="KW-0325">Glycoprotein</keyword>
<comment type="subcellular location">
    <subcellularLocation>
        <location evidence="2">Cell membrane</location>
        <topology evidence="2">Lipid-anchor</topology>
        <topology evidence="2">GPI-anchor</topology>
    </subcellularLocation>
</comment>
<dbReference type="GO" id="GO:0098552">
    <property type="term" value="C:side of membrane"/>
    <property type="evidence" value="ECO:0007669"/>
    <property type="project" value="UniProtKB-KW"/>
</dbReference>
<dbReference type="InterPro" id="IPR024571">
    <property type="entry name" value="ERAP1-like_C_dom"/>
</dbReference>
<dbReference type="Gene3D" id="1.25.50.20">
    <property type="match status" value="1"/>
</dbReference>
<evidence type="ECO:0000256" key="1">
    <source>
        <dbReference type="ARBA" id="ARBA00001947"/>
    </source>
</evidence>
<keyword evidence="7" id="KW-0479">Metal-binding</keyword>
<dbReference type="GO" id="GO:0005737">
    <property type="term" value="C:cytoplasm"/>
    <property type="evidence" value="ECO:0007669"/>
    <property type="project" value="TreeGrafter"/>
</dbReference>
<accession>A0AAW2HNZ4</accession>
<gene>
    <name evidence="17" type="ORF">PYX00_008351</name>
</gene>
<dbReference type="GO" id="GO:0005886">
    <property type="term" value="C:plasma membrane"/>
    <property type="evidence" value="ECO:0007669"/>
    <property type="project" value="UniProtKB-SubCell"/>
</dbReference>
<organism evidence="17">
    <name type="scientific">Menopon gallinae</name>
    <name type="common">poultry shaft louse</name>
    <dbReference type="NCBI Taxonomy" id="328185"/>
    <lineage>
        <taxon>Eukaryota</taxon>
        <taxon>Metazoa</taxon>
        <taxon>Ecdysozoa</taxon>
        <taxon>Arthropoda</taxon>
        <taxon>Hexapoda</taxon>
        <taxon>Insecta</taxon>
        <taxon>Pterygota</taxon>
        <taxon>Neoptera</taxon>
        <taxon>Paraneoptera</taxon>
        <taxon>Psocodea</taxon>
        <taxon>Troctomorpha</taxon>
        <taxon>Phthiraptera</taxon>
        <taxon>Amblycera</taxon>
        <taxon>Menoponidae</taxon>
        <taxon>Menopon</taxon>
    </lineage>
</organism>
<dbReference type="Pfam" id="PF01433">
    <property type="entry name" value="Peptidase_M1"/>
    <property type="match status" value="1"/>
</dbReference>
<evidence type="ECO:0000256" key="14">
    <source>
        <dbReference type="ARBA" id="ARBA00023288"/>
    </source>
</evidence>
<keyword evidence="10" id="KW-0862">Zinc</keyword>
<dbReference type="GO" id="GO:0005615">
    <property type="term" value="C:extracellular space"/>
    <property type="evidence" value="ECO:0007669"/>
    <property type="project" value="TreeGrafter"/>
</dbReference>
<keyword evidence="4" id="KW-1003">Cell membrane</keyword>
<keyword evidence="6" id="KW-0645">Protease</keyword>
<comment type="caution">
    <text evidence="17">The sequence shown here is derived from an EMBL/GenBank/DDBJ whole genome shotgun (WGS) entry which is preliminary data.</text>
</comment>
<dbReference type="GO" id="GO:0008270">
    <property type="term" value="F:zinc ion binding"/>
    <property type="evidence" value="ECO:0007669"/>
    <property type="project" value="InterPro"/>
</dbReference>
<reference evidence="17" key="1">
    <citation type="journal article" date="2024" name="Gigascience">
        <title>Chromosome-level genome of the poultry shaft louse Menopon gallinae provides insight into the host-switching and adaptive evolution of parasitic lice.</title>
        <authorList>
            <person name="Xu Y."/>
            <person name="Ma L."/>
            <person name="Liu S."/>
            <person name="Liang Y."/>
            <person name="Liu Q."/>
            <person name="He Z."/>
            <person name="Tian L."/>
            <person name="Duan Y."/>
            <person name="Cai W."/>
            <person name="Li H."/>
            <person name="Song F."/>
        </authorList>
    </citation>
    <scope>NUCLEOTIDE SEQUENCE</scope>
    <source>
        <strain evidence="17">Cailab_2023a</strain>
    </source>
</reference>
<evidence type="ECO:0000256" key="3">
    <source>
        <dbReference type="ARBA" id="ARBA00010136"/>
    </source>
</evidence>
<comment type="similarity">
    <text evidence="3">Belongs to the peptidase M1 family.</text>
</comment>
<dbReference type="InterPro" id="IPR042097">
    <property type="entry name" value="Aminopeptidase_N-like_N_sf"/>
</dbReference>
<dbReference type="FunFam" id="2.60.40.1910:FF:000008">
    <property type="entry name" value="Aminopeptidase"/>
    <property type="match status" value="1"/>
</dbReference>
<comment type="cofactor">
    <cofactor evidence="1">
        <name>Zn(2+)</name>
        <dbReference type="ChEBI" id="CHEBI:29105"/>
    </cofactor>
</comment>
<dbReference type="InterPro" id="IPR001930">
    <property type="entry name" value="Peptidase_M1"/>
</dbReference>
<evidence type="ECO:0000313" key="17">
    <source>
        <dbReference type="EMBL" id="KAL0271165.1"/>
    </source>
</evidence>
<evidence type="ECO:0000256" key="10">
    <source>
        <dbReference type="ARBA" id="ARBA00022833"/>
    </source>
</evidence>
<dbReference type="Gene3D" id="1.10.390.10">
    <property type="entry name" value="Neutral Protease Domain 2"/>
    <property type="match status" value="1"/>
</dbReference>
<evidence type="ECO:0008006" key="18">
    <source>
        <dbReference type="Google" id="ProtNLM"/>
    </source>
</evidence>
<keyword evidence="8" id="KW-0732">Signal</keyword>
<evidence type="ECO:0000256" key="12">
    <source>
        <dbReference type="ARBA" id="ARBA00023136"/>
    </source>
</evidence>
<protein>
    <recommendedName>
        <fullName evidence="18">Aminopeptidase N</fullName>
    </recommendedName>
</protein>
<keyword evidence="11" id="KW-0482">Metalloprotease</keyword>
<dbReference type="FunFam" id="1.25.50.20:FF:000005">
    <property type="entry name" value="Aminopeptidase N-like protein"/>
    <property type="match status" value="1"/>
</dbReference>
<evidence type="ECO:0000256" key="6">
    <source>
        <dbReference type="ARBA" id="ARBA00022670"/>
    </source>
</evidence>
<evidence type="ECO:0000256" key="8">
    <source>
        <dbReference type="ARBA" id="ARBA00022729"/>
    </source>
</evidence>
<dbReference type="Gene3D" id="2.60.40.1730">
    <property type="entry name" value="tricorn interacting facor f3 domain"/>
    <property type="match status" value="1"/>
</dbReference>
<evidence type="ECO:0000256" key="4">
    <source>
        <dbReference type="ARBA" id="ARBA00022475"/>
    </source>
</evidence>
<dbReference type="InterPro" id="IPR014782">
    <property type="entry name" value="Peptidase_M1_dom"/>
</dbReference>
<dbReference type="AlphaFoldDB" id="A0AAW2HNZ4"/>
<keyword evidence="12" id="KW-0472">Membrane</keyword>
<dbReference type="InterPro" id="IPR050344">
    <property type="entry name" value="Peptidase_M1_aminopeptidases"/>
</dbReference>
<dbReference type="GO" id="GO:0006508">
    <property type="term" value="P:proteolysis"/>
    <property type="evidence" value="ECO:0007669"/>
    <property type="project" value="UniProtKB-KW"/>
</dbReference>
<dbReference type="Gene3D" id="2.60.40.1910">
    <property type="match status" value="1"/>
</dbReference>
<dbReference type="Pfam" id="PF11838">
    <property type="entry name" value="ERAP1_C"/>
    <property type="match status" value="1"/>
</dbReference>
<evidence type="ECO:0000259" key="15">
    <source>
        <dbReference type="Pfam" id="PF01433"/>
    </source>
</evidence>
<keyword evidence="14" id="KW-0449">Lipoprotein</keyword>
<evidence type="ECO:0000256" key="9">
    <source>
        <dbReference type="ARBA" id="ARBA00022801"/>
    </source>
</evidence>
<evidence type="ECO:0000256" key="13">
    <source>
        <dbReference type="ARBA" id="ARBA00023180"/>
    </source>
</evidence>
<sequence length="731" mass="84481">MPVRLTEPCPSESGWVWDHFQSTPPMSTFSLAIVISDFQSVSINTTRTRIQRTVLFVVNNSLRIWSRKEIAPSLHTALRIAPKALTEITNYLAMPLPVPKIDIVALPGYTAIPDSNWGLIIFKEGDLTIEEFLVKHLTREIMYQWIGNLVTPHWWSEVHINKALVNFISRVVSLKVDPTLIPNSGIWTKNYPLYYEYGRNQPYKNLPSQKPPKTVTKTELILRMLNWTLSGDTFQKGIQQLIGERQYKTFTQDDVWSSLTEQAGMDGTLPEPATVNQIAESWMKKERLPLVTVKRDYEKNAAEISQTVFIRDLPQEGPPPGEENFTWWIPLVIVQQNNLNFTDMKPAAWMKEEKKINLNNLPPSTYFIIVNPEEIGPFLVNYDPTNWNMIANYLEKYGINEQIPPATRAKLIHDSLNLAYSGKLCFNSALNMTRFLIHEKDPIVWQPAFNMFDHLQRHIDGSETVKKLQSYIKIILRNVYTHLEKMESSLTKSQERMYKSAKSALCNAGYEPCVKEVRAQWRKWMEAEDPNSGVPIHQSNFCWVFKWGTREEWEFGLDRYINFPAGHKQSDKYYLLKTLISCPNDSWNVERLLNYTMLHSNTTLTEGNTRFILSVLSNEIGYTALFNLLADNFDAIKRRYDTKESALWDNIVSAATRNFKTQDGLDMVTELFVERQGEFGSAETIMEQSLKHIKQEVKWNEDNLPTIDQWLDNYLSSQNQGDNKKPPATEG</sequence>
<dbReference type="PANTHER" id="PTHR11533:SF18">
    <property type="entry name" value="FI02158P"/>
    <property type="match status" value="1"/>
</dbReference>
<proteinExistence type="inferred from homology"/>
<evidence type="ECO:0000256" key="2">
    <source>
        <dbReference type="ARBA" id="ARBA00004609"/>
    </source>
</evidence>
<dbReference type="EMBL" id="JARGDH010000004">
    <property type="protein sequence ID" value="KAL0271165.1"/>
    <property type="molecule type" value="Genomic_DNA"/>
</dbReference>
<evidence type="ECO:0000259" key="16">
    <source>
        <dbReference type="Pfam" id="PF11838"/>
    </source>
</evidence>
<evidence type="ECO:0000256" key="5">
    <source>
        <dbReference type="ARBA" id="ARBA00022622"/>
    </source>
</evidence>
<evidence type="ECO:0000256" key="11">
    <source>
        <dbReference type="ARBA" id="ARBA00023049"/>
    </source>
</evidence>
<keyword evidence="5" id="KW-0336">GPI-anchor</keyword>
<feature type="domain" description="ERAP1-like C-terminal" evidence="16">
    <location>
        <begin position="367"/>
        <end position="694"/>
    </location>
</feature>